<dbReference type="PANTHER" id="PTHR42809:SF1">
    <property type="entry name" value="FLAVODOXIN 1"/>
    <property type="match status" value="1"/>
</dbReference>
<evidence type="ECO:0000256" key="4">
    <source>
        <dbReference type="ARBA" id="ARBA00022630"/>
    </source>
</evidence>
<evidence type="ECO:0000256" key="2">
    <source>
        <dbReference type="ARBA" id="ARBA00005267"/>
    </source>
</evidence>
<comment type="function">
    <text evidence="7">Low-potential electron donor to a number of redox enzymes.</text>
</comment>
<dbReference type="InterPro" id="IPR010086">
    <property type="entry name" value="Flavodoxin_lc"/>
</dbReference>
<dbReference type="GO" id="GO:0009055">
    <property type="term" value="F:electron transfer activity"/>
    <property type="evidence" value="ECO:0007669"/>
    <property type="project" value="UniProtKB-UniRule"/>
</dbReference>
<comment type="cofactor">
    <cofactor evidence="1 7">
        <name>FMN</name>
        <dbReference type="ChEBI" id="CHEBI:58210"/>
    </cofactor>
</comment>
<dbReference type="PANTHER" id="PTHR42809">
    <property type="entry name" value="FLAVODOXIN 2"/>
    <property type="match status" value="1"/>
</dbReference>
<keyword evidence="5 7" id="KW-0288">FMN</keyword>
<dbReference type="InterPro" id="IPR029039">
    <property type="entry name" value="Flavoprotein-like_sf"/>
</dbReference>
<evidence type="ECO:0000256" key="1">
    <source>
        <dbReference type="ARBA" id="ARBA00001917"/>
    </source>
</evidence>
<name>S3K0W3_TREMA</name>
<dbReference type="Gene3D" id="3.40.50.360">
    <property type="match status" value="1"/>
</dbReference>
<keyword evidence="10" id="KW-1185">Reference proteome</keyword>
<keyword evidence="6 7" id="KW-0249">Electron transport</keyword>
<dbReference type="eggNOG" id="COG0716">
    <property type="taxonomic scope" value="Bacteria"/>
</dbReference>
<dbReference type="InterPro" id="IPR008254">
    <property type="entry name" value="Flavodoxin/NO_synth"/>
</dbReference>
<dbReference type="EMBL" id="ATFF01000006">
    <property type="protein sequence ID" value="EPF31898.1"/>
    <property type="molecule type" value="Genomic_DNA"/>
</dbReference>
<evidence type="ECO:0000256" key="7">
    <source>
        <dbReference type="PIRNR" id="PIRNR038996"/>
    </source>
</evidence>
<dbReference type="PIRSF" id="PIRSF038996">
    <property type="entry name" value="FldA"/>
    <property type="match status" value="1"/>
</dbReference>
<evidence type="ECO:0000313" key="10">
    <source>
        <dbReference type="Proteomes" id="UP000014541"/>
    </source>
</evidence>
<keyword evidence="4 7" id="KW-0285">Flavoprotein</keyword>
<dbReference type="STRING" id="1125699.HMPREF9194_02253"/>
<gene>
    <name evidence="9" type="ORF">HMPREF9194_02253</name>
</gene>
<dbReference type="InterPro" id="IPR001226">
    <property type="entry name" value="Flavodoxin_CS"/>
</dbReference>
<keyword evidence="3 7" id="KW-0813">Transport</keyword>
<protein>
    <recommendedName>
        <fullName evidence="7">Flavodoxin</fullName>
    </recommendedName>
</protein>
<comment type="caution">
    <text evidence="9">The sequence shown here is derived from an EMBL/GenBank/DDBJ whole genome shotgun (WGS) entry which is preliminary data.</text>
</comment>
<evidence type="ECO:0000259" key="8">
    <source>
        <dbReference type="PROSITE" id="PS50902"/>
    </source>
</evidence>
<dbReference type="PATRIC" id="fig|1125699.3.peg.2274"/>
<dbReference type="InterPro" id="IPR050619">
    <property type="entry name" value="Flavodoxin"/>
</dbReference>
<evidence type="ECO:0000256" key="3">
    <source>
        <dbReference type="ARBA" id="ARBA00022448"/>
    </source>
</evidence>
<dbReference type="PROSITE" id="PS00201">
    <property type="entry name" value="FLAVODOXIN"/>
    <property type="match status" value="1"/>
</dbReference>
<dbReference type="SUPFAM" id="SSF52218">
    <property type="entry name" value="Flavoproteins"/>
    <property type="match status" value="1"/>
</dbReference>
<dbReference type="AlphaFoldDB" id="S3K0W3"/>
<proteinExistence type="inferred from homology"/>
<reference evidence="9 10" key="1">
    <citation type="submission" date="2013-04" db="EMBL/GenBank/DDBJ databases">
        <title>The Genome Sequence of Treponema maltophilum ATCC 51939.</title>
        <authorList>
            <consortium name="The Broad Institute Genomics Platform"/>
            <person name="Earl A."/>
            <person name="Ward D."/>
            <person name="Feldgarden M."/>
            <person name="Gevers D."/>
            <person name="Leonetti C."/>
            <person name="Blanton J.M."/>
            <person name="Dewhirst F.E."/>
            <person name="Izard J."/>
            <person name="Walker B."/>
            <person name="Young S."/>
            <person name="Zeng Q."/>
            <person name="Gargeya S."/>
            <person name="Fitzgerald M."/>
            <person name="Haas B."/>
            <person name="Abouelleil A."/>
            <person name="Allen A.W."/>
            <person name="Alvarado L."/>
            <person name="Arachchi H.M."/>
            <person name="Berlin A.M."/>
            <person name="Chapman S.B."/>
            <person name="Gainer-Dewar J."/>
            <person name="Goldberg J."/>
            <person name="Griggs A."/>
            <person name="Gujja S."/>
            <person name="Hansen M."/>
            <person name="Howarth C."/>
            <person name="Imamovic A."/>
            <person name="Ireland A."/>
            <person name="Larimer J."/>
            <person name="McCowan C."/>
            <person name="Murphy C."/>
            <person name="Pearson M."/>
            <person name="Poon T.W."/>
            <person name="Priest M."/>
            <person name="Roberts A."/>
            <person name="Saif S."/>
            <person name="Shea T."/>
            <person name="Sisk P."/>
            <person name="Sykes S."/>
            <person name="Wortman J."/>
            <person name="Nusbaum C."/>
            <person name="Birren B."/>
        </authorList>
    </citation>
    <scope>NUCLEOTIDE SEQUENCE [LARGE SCALE GENOMIC DNA]</scope>
    <source>
        <strain evidence="9 10">ATCC 51939</strain>
    </source>
</reference>
<sequence length="183" mass="20110">MHAVCKMVNFIVLWGCNLMNKTGIFYASKSGTTEAFAKQIAEKLGADVHNMKETDVDVIADYRNVILMSSNYFFGSLAEDWGSKVKLLHTVDFSKKIVAVVGVGSQERHPDSFCSGAADFFDKLRFSGARFVGSVNASGYNFTFSRMQKGQKMLGLCLDKGDAKSVEKIDAWVKDVKSAFSAS</sequence>
<evidence type="ECO:0000256" key="6">
    <source>
        <dbReference type="ARBA" id="ARBA00022982"/>
    </source>
</evidence>
<dbReference type="PROSITE" id="PS50902">
    <property type="entry name" value="FLAVODOXIN_LIKE"/>
    <property type="match status" value="1"/>
</dbReference>
<feature type="domain" description="Flavodoxin-like" evidence="8">
    <location>
        <begin position="22"/>
        <end position="177"/>
    </location>
</feature>
<comment type="similarity">
    <text evidence="2 7">Belongs to the flavodoxin family.</text>
</comment>
<dbReference type="Proteomes" id="UP000014541">
    <property type="component" value="Unassembled WGS sequence"/>
</dbReference>
<dbReference type="Pfam" id="PF00258">
    <property type="entry name" value="Flavodoxin_1"/>
    <property type="match status" value="1"/>
</dbReference>
<evidence type="ECO:0000256" key="5">
    <source>
        <dbReference type="ARBA" id="ARBA00022643"/>
    </source>
</evidence>
<dbReference type="HOGENOM" id="CLU_051402_1_0_12"/>
<organism evidence="9 10">
    <name type="scientific">Treponema maltophilum ATCC 51939</name>
    <dbReference type="NCBI Taxonomy" id="1125699"/>
    <lineage>
        <taxon>Bacteria</taxon>
        <taxon>Pseudomonadati</taxon>
        <taxon>Spirochaetota</taxon>
        <taxon>Spirochaetia</taxon>
        <taxon>Spirochaetales</taxon>
        <taxon>Treponemataceae</taxon>
        <taxon>Treponema</taxon>
    </lineage>
</organism>
<evidence type="ECO:0000313" key="9">
    <source>
        <dbReference type="EMBL" id="EPF31898.1"/>
    </source>
</evidence>
<accession>S3K0W3</accession>
<dbReference type="GO" id="GO:0010181">
    <property type="term" value="F:FMN binding"/>
    <property type="evidence" value="ECO:0007669"/>
    <property type="project" value="UniProtKB-UniRule"/>
</dbReference>